<evidence type="ECO:0000313" key="1">
    <source>
        <dbReference type="EMBL" id="KGN31318.1"/>
    </source>
</evidence>
<dbReference type="EMBL" id="AVPJ01000012">
    <property type="protein sequence ID" value="KGN31318.1"/>
    <property type="molecule type" value="Genomic_DNA"/>
</dbReference>
<dbReference type="eggNOG" id="ENOG50309MX">
    <property type="taxonomic scope" value="Bacteria"/>
</dbReference>
<accession>A0A0A0J2F6</accession>
<name>A0A0A0J2F6_9MICO</name>
<evidence type="ECO:0008006" key="3">
    <source>
        <dbReference type="Google" id="ProtNLM"/>
    </source>
</evidence>
<dbReference type="STRING" id="1385520.N802_04310"/>
<dbReference type="CDD" id="cd00093">
    <property type="entry name" value="HTH_XRE"/>
    <property type="match status" value="1"/>
</dbReference>
<organism evidence="1 2">
    <name type="scientific">Knoellia sinensis KCTC 19936</name>
    <dbReference type="NCBI Taxonomy" id="1385520"/>
    <lineage>
        <taxon>Bacteria</taxon>
        <taxon>Bacillati</taxon>
        <taxon>Actinomycetota</taxon>
        <taxon>Actinomycetes</taxon>
        <taxon>Micrococcales</taxon>
        <taxon>Intrasporangiaceae</taxon>
        <taxon>Knoellia</taxon>
    </lineage>
</organism>
<dbReference type="Proteomes" id="UP000030002">
    <property type="component" value="Unassembled WGS sequence"/>
</dbReference>
<sequence length="295" mass="32954">MYDSAVTFADTLRHAIEQRGLSLDRIQAHLGDRGAAVSVATLSYWKSGRSEPGRKSSLTTLPHLEDILGLERGELMGVLPLTRERSRRTPVPDLDSLWSEDSPAAVLSQLDTRWDADLDRVMLHDRLRVGSNRRHESLVVRQALRARCDGPDRRVLLHWQDDPTVPLPNLEVLRGASLDRVESDPVGGVVGAELHFCQPLRRGETVIVEYEMTWDGPGPADVDYTRRLRTPLRELLLEVEFHPEASPASVTAFTDTRESLVGLDLEHRATIAHPDTTPGATGLRWVWPEHLSGLS</sequence>
<gene>
    <name evidence="1" type="ORF">N802_04310</name>
</gene>
<dbReference type="OrthoDB" id="3690688at2"/>
<proteinExistence type="predicted"/>
<dbReference type="RefSeq" id="WP_052109976.1">
    <property type="nucleotide sequence ID" value="NZ_AVPJ01000012.1"/>
</dbReference>
<protein>
    <recommendedName>
        <fullName evidence="3">XRE family transcriptional regulator</fullName>
    </recommendedName>
</protein>
<comment type="caution">
    <text evidence="1">The sequence shown here is derived from an EMBL/GenBank/DDBJ whole genome shotgun (WGS) entry which is preliminary data.</text>
</comment>
<evidence type="ECO:0000313" key="2">
    <source>
        <dbReference type="Proteomes" id="UP000030002"/>
    </source>
</evidence>
<dbReference type="AlphaFoldDB" id="A0A0A0J2F6"/>
<keyword evidence="2" id="KW-1185">Reference proteome</keyword>
<dbReference type="InterPro" id="IPR001387">
    <property type="entry name" value="Cro/C1-type_HTH"/>
</dbReference>
<reference evidence="1 2" key="1">
    <citation type="submission" date="2013-08" db="EMBL/GenBank/DDBJ databases">
        <title>The genome sequence of Knoellia sinensis.</title>
        <authorList>
            <person name="Zhu W."/>
            <person name="Wang G."/>
        </authorList>
    </citation>
    <scope>NUCLEOTIDE SEQUENCE [LARGE SCALE GENOMIC DNA]</scope>
    <source>
        <strain evidence="1 2">KCTC 19936</strain>
    </source>
</reference>